<dbReference type="SUPFAM" id="SSF52141">
    <property type="entry name" value="Uracil-DNA glycosylase-like"/>
    <property type="match status" value="1"/>
</dbReference>
<dbReference type="CDD" id="cd10030">
    <property type="entry name" value="UDG-F4_TTUDGA_SPO1dp_like"/>
    <property type="match status" value="1"/>
</dbReference>
<dbReference type="PANTHER" id="PTHR33693:SF1">
    <property type="entry name" value="TYPE-4 URACIL-DNA GLYCOSYLASE"/>
    <property type="match status" value="1"/>
</dbReference>
<dbReference type="GO" id="GO:0046872">
    <property type="term" value="F:metal ion binding"/>
    <property type="evidence" value="ECO:0007669"/>
    <property type="project" value="UniProtKB-KW"/>
</dbReference>
<keyword evidence="9" id="KW-0408">Iron</keyword>
<evidence type="ECO:0000256" key="1">
    <source>
        <dbReference type="ARBA" id="ARBA00001400"/>
    </source>
</evidence>
<evidence type="ECO:0000313" key="15">
    <source>
        <dbReference type="Proteomes" id="UP000003240"/>
    </source>
</evidence>
<gene>
    <name evidence="14" type="ORF">ALO_08243</name>
</gene>
<dbReference type="AlphaFoldDB" id="F7NHV1"/>
<sequence length="254" mass="28118">MYIYCEPEEKTLEVITVNLHTELIEKLYQCNLCHLCNEGNLGPTAFNGSMASPIAIVGEGPGETEDQFGVPLIGNSGKLLDKALWSVGITRDRVYTTNIIKCRPKGNRTPTVDEGSFCATRWLDNELAAVKPRIIIALGSVALKYLLNANARITKDRGKWFQTKYGIPAIATYHPAFLLRLTGKELVKAKWETFYDLQAAANRCTEIEPDYLLKSAAPLDLLALYSANKGKQRGISESNVRKENANGNELSHSL</sequence>
<feature type="compositionally biased region" description="Polar residues" evidence="12">
    <location>
        <begin position="245"/>
        <end position="254"/>
    </location>
</feature>
<dbReference type="SMART" id="SM00986">
    <property type="entry name" value="UDG"/>
    <property type="match status" value="1"/>
</dbReference>
<dbReference type="GO" id="GO:0004844">
    <property type="term" value="F:uracil DNA N-glycosylase activity"/>
    <property type="evidence" value="ECO:0007669"/>
    <property type="project" value="UniProtKB-EC"/>
</dbReference>
<dbReference type="GO" id="GO:0051539">
    <property type="term" value="F:4 iron, 4 sulfur cluster binding"/>
    <property type="evidence" value="ECO:0007669"/>
    <property type="project" value="UniProtKB-KW"/>
</dbReference>
<comment type="caution">
    <text evidence="14">The sequence shown here is derived from an EMBL/GenBank/DDBJ whole genome shotgun (WGS) entry which is preliminary data.</text>
</comment>
<evidence type="ECO:0000256" key="6">
    <source>
        <dbReference type="ARBA" id="ARBA00022723"/>
    </source>
</evidence>
<evidence type="ECO:0000256" key="3">
    <source>
        <dbReference type="ARBA" id="ARBA00012030"/>
    </source>
</evidence>
<keyword evidence="6" id="KW-0479">Metal-binding</keyword>
<dbReference type="Gene3D" id="3.40.470.10">
    <property type="entry name" value="Uracil-DNA glycosylase-like domain"/>
    <property type="match status" value="1"/>
</dbReference>
<dbReference type="InterPro" id="IPR005273">
    <property type="entry name" value="Ura-DNA_glyco_family4"/>
</dbReference>
<evidence type="ECO:0000313" key="14">
    <source>
        <dbReference type="EMBL" id="EGO64476.1"/>
    </source>
</evidence>
<dbReference type="PANTHER" id="PTHR33693">
    <property type="entry name" value="TYPE-5 URACIL-DNA GLYCOSYLASE"/>
    <property type="match status" value="1"/>
</dbReference>
<dbReference type="EC" id="3.2.2.27" evidence="3"/>
<keyword evidence="5" id="KW-0004">4Fe-4S</keyword>
<evidence type="ECO:0000256" key="2">
    <source>
        <dbReference type="ARBA" id="ARBA00006521"/>
    </source>
</evidence>
<dbReference type="Proteomes" id="UP000003240">
    <property type="component" value="Unassembled WGS sequence"/>
</dbReference>
<evidence type="ECO:0000256" key="11">
    <source>
        <dbReference type="ARBA" id="ARBA00023204"/>
    </source>
</evidence>
<feature type="domain" description="Uracil-DNA glycosylase-like" evidence="13">
    <location>
        <begin position="45"/>
        <end position="198"/>
    </location>
</feature>
<reference evidence="14 15" key="1">
    <citation type="journal article" date="2011" name="EMBO J.">
        <title>Structural diversity of bacterial flagellar motors.</title>
        <authorList>
            <person name="Chen S."/>
            <person name="Beeby M."/>
            <person name="Murphy G.E."/>
            <person name="Leadbetter J.R."/>
            <person name="Hendrixson D.R."/>
            <person name="Briegel A."/>
            <person name="Li Z."/>
            <person name="Shi J."/>
            <person name="Tocheva E.I."/>
            <person name="Muller A."/>
            <person name="Dobro M.J."/>
            <person name="Jensen G.J."/>
        </authorList>
    </citation>
    <scope>NUCLEOTIDE SEQUENCE [LARGE SCALE GENOMIC DNA]</scope>
    <source>
        <strain evidence="14 15">DSM 6540</strain>
    </source>
</reference>
<dbReference type="Pfam" id="PF03167">
    <property type="entry name" value="UDG"/>
    <property type="match status" value="1"/>
</dbReference>
<evidence type="ECO:0000256" key="7">
    <source>
        <dbReference type="ARBA" id="ARBA00022763"/>
    </source>
</evidence>
<comment type="catalytic activity">
    <reaction evidence="1">
        <text>Hydrolyzes single-stranded DNA or mismatched double-stranded DNA and polynucleotides, releasing free uracil.</text>
        <dbReference type="EC" id="3.2.2.27"/>
    </reaction>
</comment>
<proteinExistence type="inferred from homology"/>
<evidence type="ECO:0000256" key="5">
    <source>
        <dbReference type="ARBA" id="ARBA00022485"/>
    </source>
</evidence>
<feature type="region of interest" description="Disordered" evidence="12">
    <location>
        <begin position="235"/>
        <end position="254"/>
    </location>
</feature>
<evidence type="ECO:0000256" key="12">
    <source>
        <dbReference type="SAM" id="MobiDB-lite"/>
    </source>
</evidence>
<accession>F7NHV1</accession>
<dbReference type="GO" id="GO:0006281">
    <property type="term" value="P:DNA repair"/>
    <property type="evidence" value="ECO:0007669"/>
    <property type="project" value="UniProtKB-KW"/>
</dbReference>
<dbReference type="InterPro" id="IPR005122">
    <property type="entry name" value="Uracil-DNA_glycosylase-like"/>
</dbReference>
<evidence type="ECO:0000256" key="4">
    <source>
        <dbReference type="ARBA" id="ARBA00019403"/>
    </source>
</evidence>
<dbReference type="InterPro" id="IPR036895">
    <property type="entry name" value="Uracil-DNA_glycosylase-like_sf"/>
</dbReference>
<evidence type="ECO:0000256" key="9">
    <source>
        <dbReference type="ARBA" id="ARBA00023004"/>
    </source>
</evidence>
<keyword evidence="7" id="KW-0227">DNA damage</keyword>
<keyword evidence="10" id="KW-0411">Iron-sulfur</keyword>
<dbReference type="STRING" id="1009370.ALO_08243"/>
<organism evidence="14 15">
    <name type="scientific">Acetonema longum DSM 6540</name>
    <dbReference type="NCBI Taxonomy" id="1009370"/>
    <lineage>
        <taxon>Bacteria</taxon>
        <taxon>Bacillati</taxon>
        <taxon>Bacillota</taxon>
        <taxon>Negativicutes</taxon>
        <taxon>Acetonemataceae</taxon>
        <taxon>Acetonema</taxon>
    </lineage>
</organism>
<dbReference type="InterPro" id="IPR051536">
    <property type="entry name" value="UDG_Type-4/5"/>
</dbReference>
<keyword evidence="8" id="KW-0378">Hydrolase</keyword>
<evidence type="ECO:0000259" key="13">
    <source>
        <dbReference type="SMART" id="SM00986"/>
    </source>
</evidence>
<protein>
    <recommendedName>
        <fullName evidence="4">Type-4 uracil-DNA glycosylase</fullName>
        <ecNumber evidence="3">3.2.2.27</ecNumber>
    </recommendedName>
</protein>
<dbReference type="eggNOG" id="COG1573">
    <property type="taxonomic scope" value="Bacteria"/>
</dbReference>
<evidence type="ECO:0000256" key="10">
    <source>
        <dbReference type="ARBA" id="ARBA00023014"/>
    </source>
</evidence>
<evidence type="ECO:0000256" key="8">
    <source>
        <dbReference type="ARBA" id="ARBA00022801"/>
    </source>
</evidence>
<comment type="similarity">
    <text evidence="2">Belongs to the uracil-DNA glycosylase (UDG) superfamily. Type 4 (UDGa) family.</text>
</comment>
<keyword evidence="15" id="KW-1185">Reference proteome</keyword>
<keyword evidence="11" id="KW-0234">DNA repair</keyword>
<dbReference type="EMBL" id="AFGF01000056">
    <property type="protein sequence ID" value="EGO64476.1"/>
    <property type="molecule type" value="Genomic_DNA"/>
</dbReference>
<name>F7NHV1_9FIRM</name>
<dbReference type="NCBIfam" id="TIGR00758">
    <property type="entry name" value="UDG_fam4"/>
    <property type="match status" value="1"/>
</dbReference>
<dbReference type="SMART" id="SM00987">
    <property type="entry name" value="UreE_C"/>
    <property type="match status" value="1"/>
</dbReference>